<sequence>MQHKGVHRILSSVADESGIWRGERKRTHGFLLSPSVYRITSDACQELVRLGHALTDCMLGLSHIAVIAHDQTLNYRGAWMLARQVFSTGIPKVYQELQGMNVKHIPKLLKVDLMVDQEGRFRIAEIDGHNKHGVGYSALCVRFREALRPNVNALPGLVKTLAEEIKGRGRDEVKVFYADQERFYVPEFEVAAQEFAKHGVECQVVSEMDADEAFLEKGLFLDLPFLYKRKGLYSTIIPAYKSGAVEFIIPPKPFLGAKGVLALLRNDDGNGQLESLLQSFIKKESLEFVRGYIPETLLVGKHAARTDAVRRRVSSKRYVLKESISSGMKGVFFSDEEDFDAALRRADLSSMNWVLQERVENQPQTFSWIESGNGNEPELKTADDWYMRVIAQYVGRKLADVIITSRRDHAVHGGKDCIQLGTIIAN</sequence>
<evidence type="ECO:0000313" key="1">
    <source>
        <dbReference type="EMBL" id="OGJ03401.1"/>
    </source>
</evidence>
<dbReference type="AlphaFoldDB" id="A0A1F6YAL4"/>
<proteinExistence type="predicted"/>
<evidence type="ECO:0000313" key="2">
    <source>
        <dbReference type="Proteomes" id="UP000176826"/>
    </source>
</evidence>
<dbReference type="EMBL" id="MFVT01000024">
    <property type="protein sequence ID" value="OGJ03401.1"/>
    <property type="molecule type" value="Genomic_DNA"/>
</dbReference>
<name>A0A1F6YAL4_9BACT</name>
<gene>
    <name evidence="1" type="ORF">A3F97_01955</name>
</gene>
<dbReference type="Proteomes" id="UP000176826">
    <property type="component" value="Unassembled WGS sequence"/>
</dbReference>
<organism evidence="1 2">
    <name type="scientific">Candidatus Nomurabacteria bacterium RIFCSPLOWO2_12_FULL_41_10</name>
    <dbReference type="NCBI Taxonomy" id="1801795"/>
    <lineage>
        <taxon>Bacteria</taxon>
        <taxon>Candidatus Nomuraibacteriota</taxon>
    </lineage>
</organism>
<protein>
    <submittedName>
        <fullName evidence="1">Uncharacterized protein</fullName>
    </submittedName>
</protein>
<reference evidence="1 2" key="1">
    <citation type="journal article" date="2016" name="Nat. Commun.">
        <title>Thousands of microbial genomes shed light on interconnected biogeochemical processes in an aquifer system.</title>
        <authorList>
            <person name="Anantharaman K."/>
            <person name="Brown C.T."/>
            <person name="Hug L.A."/>
            <person name="Sharon I."/>
            <person name="Castelle C.J."/>
            <person name="Probst A.J."/>
            <person name="Thomas B.C."/>
            <person name="Singh A."/>
            <person name="Wilkins M.J."/>
            <person name="Karaoz U."/>
            <person name="Brodie E.L."/>
            <person name="Williams K.H."/>
            <person name="Hubbard S.S."/>
            <person name="Banfield J.F."/>
        </authorList>
    </citation>
    <scope>NUCLEOTIDE SEQUENCE [LARGE SCALE GENOMIC DNA]</scope>
</reference>
<dbReference type="SUPFAM" id="SSF56059">
    <property type="entry name" value="Glutathione synthetase ATP-binding domain-like"/>
    <property type="match status" value="1"/>
</dbReference>
<comment type="caution">
    <text evidence="1">The sequence shown here is derived from an EMBL/GenBank/DDBJ whole genome shotgun (WGS) entry which is preliminary data.</text>
</comment>
<accession>A0A1F6YAL4</accession>